<accession>A0A9D1TGL2</accession>
<keyword evidence="2" id="KW-0663">Pyridoxal phosphate</keyword>
<evidence type="ECO:0000256" key="2">
    <source>
        <dbReference type="ARBA" id="ARBA00022898"/>
    </source>
</evidence>
<evidence type="ECO:0000313" key="4">
    <source>
        <dbReference type="EMBL" id="HIV40170.1"/>
    </source>
</evidence>
<name>A0A9D1TGL2_9FIRM</name>
<dbReference type="SUPFAM" id="SSF51419">
    <property type="entry name" value="PLP-binding barrel"/>
    <property type="match status" value="1"/>
</dbReference>
<dbReference type="AlphaFoldDB" id="A0A9D1TGL2"/>
<dbReference type="GO" id="GO:0008836">
    <property type="term" value="F:diaminopimelate decarboxylase activity"/>
    <property type="evidence" value="ECO:0007669"/>
    <property type="project" value="TreeGrafter"/>
</dbReference>
<reference evidence="4" key="1">
    <citation type="journal article" date="2021" name="PeerJ">
        <title>Extensive microbial diversity within the chicken gut microbiome revealed by metagenomics and culture.</title>
        <authorList>
            <person name="Gilroy R."/>
            <person name="Ravi A."/>
            <person name="Getino M."/>
            <person name="Pursley I."/>
            <person name="Horton D.L."/>
            <person name="Alikhan N.F."/>
            <person name="Baker D."/>
            <person name="Gharbi K."/>
            <person name="Hall N."/>
            <person name="Watson M."/>
            <person name="Adriaenssens E.M."/>
            <person name="Foster-Nyarko E."/>
            <person name="Jarju S."/>
            <person name="Secka A."/>
            <person name="Antonio M."/>
            <person name="Oren A."/>
            <person name="Chaudhuri R.R."/>
            <person name="La Ragione R."/>
            <person name="Hildebrand F."/>
            <person name="Pallen M.J."/>
        </authorList>
    </citation>
    <scope>NUCLEOTIDE SEQUENCE</scope>
    <source>
        <strain evidence="4">CHK195-9823</strain>
    </source>
</reference>
<protein>
    <submittedName>
        <fullName evidence="4">Alanine racemase</fullName>
        <ecNumber evidence="4">5.1.1.1</ecNumber>
    </submittedName>
</protein>
<dbReference type="InterPro" id="IPR029066">
    <property type="entry name" value="PLP-binding_barrel"/>
</dbReference>
<dbReference type="EC" id="5.1.1.1" evidence="4"/>
<dbReference type="PANTHER" id="PTHR43727">
    <property type="entry name" value="DIAMINOPIMELATE DECARBOXYLASE"/>
    <property type="match status" value="1"/>
</dbReference>
<comment type="caution">
    <text evidence="4">The sequence shown here is derived from an EMBL/GenBank/DDBJ whole genome shotgun (WGS) entry which is preliminary data.</text>
</comment>
<organism evidence="4 5">
    <name type="scientific">Candidatus Blautia stercorigallinarum</name>
    <dbReference type="NCBI Taxonomy" id="2838501"/>
    <lineage>
        <taxon>Bacteria</taxon>
        <taxon>Bacillati</taxon>
        <taxon>Bacillota</taxon>
        <taxon>Clostridia</taxon>
        <taxon>Lachnospirales</taxon>
        <taxon>Lachnospiraceae</taxon>
        <taxon>Blautia</taxon>
    </lineage>
</organism>
<gene>
    <name evidence="4" type="ORF">H9747_14450</name>
</gene>
<evidence type="ECO:0000256" key="1">
    <source>
        <dbReference type="ARBA" id="ARBA00001933"/>
    </source>
</evidence>
<proteinExistence type="predicted"/>
<dbReference type="Gene3D" id="3.20.20.10">
    <property type="entry name" value="Alanine racemase"/>
    <property type="match status" value="1"/>
</dbReference>
<evidence type="ECO:0000259" key="3">
    <source>
        <dbReference type="Pfam" id="PF00278"/>
    </source>
</evidence>
<dbReference type="InterPro" id="IPR009006">
    <property type="entry name" value="Ala_racemase/Decarboxylase_C"/>
</dbReference>
<dbReference type="Proteomes" id="UP000886814">
    <property type="component" value="Unassembled WGS sequence"/>
</dbReference>
<dbReference type="GO" id="GO:0009089">
    <property type="term" value="P:lysine biosynthetic process via diaminopimelate"/>
    <property type="evidence" value="ECO:0007669"/>
    <property type="project" value="TreeGrafter"/>
</dbReference>
<dbReference type="SUPFAM" id="SSF50621">
    <property type="entry name" value="Alanine racemase C-terminal domain-like"/>
    <property type="match status" value="1"/>
</dbReference>
<dbReference type="EMBL" id="DXIQ01000102">
    <property type="protein sequence ID" value="HIV40170.1"/>
    <property type="molecule type" value="Genomic_DNA"/>
</dbReference>
<evidence type="ECO:0000313" key="5">
    <source>
        <dbReference type="Proteomes" id="UP000886814"/>
    </source>
</evidence>
<dbReference type="Pfam" id="PF00278">
    <property type="entry name" value="Orn_DAP_Arg_deC"/>
    <property type="match status" value="1"/>
</dbReference>
<sequence>MTKEEILIRGAEKYGTPLYIFDTDQAAEQVKSFRKILGEKAGLCYAMKANPFLVKQMAGLTDRIEVCSMGEFYICREMGIPGEKLFISGVVKKKEDIWKILDHYQGKSPCNVESLSQFSAMAQWSEENKKPVSLYLRLAGDSQFGMEEKAIRKLIRNRDVWPYVKIRGIHYFSGTLKKPGKMEKELEFLDRFLGELEEDCGFFVEELEYGPGLSVSYFQGQENRTLEDLRMLSQAIGKMQWKGRAVLEMGRAFAASCGTYLTRVEDLKKNNGKNICLTDGGIHQLHYDGQIRGMYHPEIRVLPEVPGKEKEWNIYGSLCTVHDLLIQKIPLKGVKRGSILAFMNTGAYSHMEGMALFLSHELPAAVFYSREKGWKLVRREQQTYIWNMEDDNGKINCYSE</sequence>
<dbReference type="PANTHER" id="PTHR43727:SF2">
    <property type="entry name" value="GROUP IV DECARBOXYLASE"/>
    <property type="match status" value="1"/>
</dbReference>
<dbReference type="GO" id="GO:0008784">
    <property type="term" value="F:alanine racemase activity"/>
    <property type="evidence" value="ECO:0007669"/>
    <property type="project" value="UniProtKB-EC"/>
</dbReference>
<reference evidence="4" key="2">
    <citation type="submission" date="2021-04" db="EMBL/GenBank/DDBJ databases">
        <authorList>
            <person name="Gilroy R."/>
        </authorList>
    </citation>
    <scope>NUCLEOTIDE SEQUENCE</scope>
    <source>
        <strain evidence="4">CHK195-9823</strain>
    </source>
</reference>
<comment type="cofactor">
    <cofactor evidence="1">
        <name>pyridoxal 5'-phosphate</name>
        <dbReference type="ChEBI" id="CHEBI:597326"/>
    </cofactor>
</comment>
<dbReference type="Gene3D" id="2.40.37.10">
    <property type="entry name" value="Lyase, Ornithine Decarboxylase, Chain A, domain 1"/>
    <property type="match status" value="1"/>
</dbReference>
<keyword evidence="4" id="KW-0413">Isomerase</keyword>
<dbReference type="InterPro" id="IPR022643">
    <property type="entry name" value="De-COase2_C"/>
</dbReference>
<feature type="domain" description="Orn/DAP/Arg decarboxylase 2 C-terminal" evidence="3">
    <location>
        <begin position="76"/>
        <end position="346"/>
    </location>
</feature>